<dbReference type="RefSeq" id="WP_376831124.1">
    <property type="nucleotide sequence ID" value="NZ_JBHLWR010000006.1"/>
</dbReference>
<comment type="cofactor">
    <cofactor evidence="1">
        <name>pyridoxal 5'-phosphate</name>
        <dbReference type="ChEBI" id="CHEBI:597326"/>
    </cofactor>
</comment>
<dbReference type="EMBL" id="JBHRUV010000036">
    <property type="protein sequence ID" value="MFC3266342.1"/>
    <property type="molecule type" value="Genomic_DNA"/>
</dbReference>
<evidence type="ECO:0000256" key="4">
    <source>
        <dbReference type="RuleBase" id="RU003560"/>
    </source>
</evidence>
<dbReference type="PANTHER" id="PTHR43094:SF1">
    <property type="entry name" value="AMINOTRANSFERASE CLASS-III"/>
    <property type="match status" value="1"/>
</dbReference>
<keyword evidence="3 4" id="KW-0663">Pyridoxal phosphate</keyword>
<dbReference type="InterPro" id="IPR049704">
    <property type="entry name" value="Aminotrans_3_PPA_site"/>
</dbReference>
<evidence type="ECO:0000256" key="2">
    <source>
        <dbReference type="ARBA" id="ARBA00008954"/>
    </source>
</evidence>
<name>A0ABV7LEI8_9HYPH</name>
<organism evidence="5 6">
    <name type="scientific">Camelimonas abortus</name>
    <dbReference type="NCBI Taxonomy" id="1017184"/>
    <lineage>
        <taxon>Bacteria</taxon>
        <taxon>Pseudomonadati</taxon>
        <taxon>Pseudomonadota</taxon>
        <taxon>Alphaproteobacteria</taxon>
        <taxon>Hyphomicrobiales</taxon>
        <taxon>Chelatococcaceae</taxon>
        <taxon>Camelimonas</taxon>
    </lineage>
</organism>
<sequence>MTADIYRPAAPAAPNDLDAFWMPFTANRAFRRRPRLIAAAEGMHYVTVDGRRILDGAAGLWCCNAGHGRAPIVRAIQEQAARLDYAPTFQYGHPAAFALASRLADLAPGDLNRVFFTNSGSEAADTALKIAIAYWQAKGKATKTRLIGRERGYHGVGFGGVSVGGISANRKSFGALLPGVDHLPHTYSREHQAFSRGQPEWGAHLADELERLVALHDASTIAAVMVEPMAGSTGVLPPPRGYLERLRAICDRHDILLVFDEVITGFGRLGAAFAAERFGVLPDMLTFAKGVTSGAAPMGGVIVREGVFEAFMQGPAHMIELFHGYTYSAHPLACAAGLAALDLYRDEDLFARARRLEETLADAVHALKGLPGVLDVRNIGLAAGIDLAPAKDDDGREVPGRRGLAAIERGFHDHDVLLRVGGDTIALSPPLIASESDIADLVERVRRVIIATG</sequence>
<dbReference type="Gene3D" id="3.40.640.10">
    <property type="entry name" value="Type I PLP-dependent aspartate aminotransferase-like (Major domain)"/>
    <property type="match status" value="1"/>
</dbReference>
<dbReference type="InterPro" id="IPR015424">
    <property type="entry name" value="PyrdxlP-dep_Trfase"/>
</dbReference>
<evidence type="ECO:0000313" key="5">
    <source>
        <dbReference type="EMBL" id="MFC3266342.1"/>
    </source>
</evidence>
<protein>
    <submittedName>
        <fullName evidence="5">Aspartate aminotransferase family protein</fullName>
    </submittedName>
</protein>
<keyword evidence="5" id="KW-0808">Transferase</keyword>
<dbReference type="InterPro" id="IPR015422">
    <property type="entry name" value="PyrdxlP-dep_Trfase_small"/>
</dbReference>
<evidence type="ECO:0000313" key="6">
    <source>
        <dbReference type="Proteomes" id="UP001595536"/>
    </source>
</evidence>
<evidence type="ECO:0000256" key="3">
    <source>
        <dbReference type="ARBA" id="ARBA00022898"/>
    </source>
</evidence>
<keyword evidence="5" id="KW-0032">Aminotransferase</keyword>
<comment type="caution">
    <text evidence="5">The sequence shown here is derived from an EMBL/GenBank/DDBJ whole genome shotgun (WGS) entry which is preliminary data.</text>
</comment>
<dbReference type="Proteomes" id="UP001595536">
    <property type="component" value="Unassembled WGS sequence"/>
</dbReference>
<dbReference type="GO" id="GO:0008483">
    <property type="term" value="F:transaminase activity"/>
    <property type="evidence" value="ECO:0007669"/>
    <property type="project" value="UniProtKB-KW"/>
</dbReference>
<dbReference type="InterPro" id="IPR015421">
    <property type="entry name" value="PyrdxlP-dep_Trfase_major"/>
</dbReference>
<accession>A0ABV7LEI8</accession>
<dbReference type="Pfam" id="PF00202">
    <property type="entry name" value="Aminotran_3"/>
    <property type="match status" value="1"/>
</dbReference>
<gene>
    <name evidence="5" type="ORF">ACFOEX_08255</name>
</gene>
<proteinExistence type="inferred from homology"/>
<dbReference type="PANTHER" id="PTHR43094">
    <property type="entry name" value="AMINOTRANSFERASE"/>
    <property type="match status" value="1"/>
</dbReference>
<dbReference type="Gene3D" id="3.90.1150.10">
    <property type="entry name" value="Aspartate Aminotransferase, domain 1"/>
    <property type="match status" value="1"/>
</dbReference>
<dbReference type="SUPFAM" id="SSF53383">
    <property type="entry name" value="PLP-dependent transferases"/>
    <property type="match status" value="1"/>
</dbReference>
<dbReference type="InterPro" id="IPR005814">
    <property type="entry name" value="Aminotrans_3"/>
</dbReference>
<reference evidence="6" key="1">
    <citation type="journal article" date="2019" name="Int. J. Syst. Evol. Microbiol.">
        <title>The Global Catalogue of Microorganisms (GCM) 10K type strain sequencing project: providing services to taxonomists for standard genome sequencing and annotation.</title>
        <authorList>
            <consortium name="The Broad Institute Genomics Platform"/>
            <consortium name="The Broad Institute Genome Sequencing Center for Infectious Disease"/>
            <person name="Wu L."/>
            <person name="Ma J."/>
        </authorList>
    </citation>
    <scope>NUCLEOTIDE SEQUENCE [LARGE SCALE GENOMIC DNA]</scope>
    <source>
        <strain evidence="6">CCM 7941</strain>
    </source>
</reference>
<dbReference type="CDD" id="cd00610">
    <property type="entry name" value="OAT_like"/>
    <property type="match status" value="1"/>
</dbReference>
<evidence type="ECO:0000256" key="1">
    <source>
        <dbReference type="ARBA" id="ARBA00001933"/>
    </source>
</evidence>
<keyword evidence="6" id="KW-1185">Reference proteome</keyword>
<dbReference type="PROSITE" id="PS00600">
    <property type="entry name" value="AA_TRANSFER_CLASS_3"/>
    <property type="match status" value="1"/>
</dbReference>
<comment type="similarity">
    <text evidence="2 4">Belongs to the class-III pyridoxal-phosphate-dependent aminotransferase family.</text>
</comment>